<dbReference type="GO" id="GO:0005886">
    <property type="term" value="C:plasma membrane"/>
    <property type="evidence" value="ECO:0007669"/>
    <property type="project" value="UniProtKB-SubCell"/>
</dbReference>
<sequence length="111" mass="11984">MGKRNGLLLMLALLLVLIPLGIDFDDNGHEPFAGADAQAEGVIQDLAPDYQPWFTSFWEPPGGEMESLLFAVQAALGAGFIGFYLGRSYERKHTEAAKEQKASPSLGASSR</sequence>
<comment type="caution">
    <text evidence="11">The sequence shown here is derived from an EMBL/GenBank/DDBJ whole genome shotgun (WGS) entry which is preliminary data.</text>
</comment>
<comment type="similarity">
    <text evidence="10">Belongs to the CbiN family.</text>
</comment>
<evidence type="ECO:0000256" key="10">
    <source>
        <dbReference type="HAMAP-Rule" id="MF_00330"/>
    </source>
</evidence>
<keyword evidence="4 10" id="KW-0169">Cobalamin biosynthesis</keyword>
<evidence type="ECO:0000313" key="11">
    <source>
        <dbReference type="EMBL" id="TCP63882.1"/>
    </source>
</evidence>
<evidence type="ECO:0000256" key="6">
    <source>
        <dbReference type="ARBA" id="ARBA00022989"/>
    </source>
</evidence>
<comment type="caution">
    <text evidence="10">Lacks conserved residue(s) required for the propagation of feature annotation.</text>
</comment>
<keyword evidence="1 10" id="KW-0171">Cobalt transport</keyword>
<dbReference type="UniPathway" id="UPA00148"/>
<organism evidence="11 12">
    <name type="scientific">Heliophilum fasciatum</name>
    <dbReference type="NCBI Taxonomy" id="35700"/>
    <lineage>
        <taxon>Bacteria</taxon>
        <taxon>Bacillati</taxon>
        <taxon>Bacillota</taxon>
        <taxon>Clostridia</taxon>
        <taxon>Eubacteriales</taxon>
        <taxon>Heliobacteriaceae</taxon>
        <taxon>Heliophilum</taxon>
    </lineage>
</organism>
<evidence type="ECO:0000256" key="8">
    <source>
        <dbReference type="ARBA" id="ARBA00023136"/>
    </source>
</evidence>
<dbReference type="HAMAP" id="MF_00330">
    <property type="entry name" value="CbiN"/>
    <property type="match status" value="1"/>
</dbReference>
<keyword evidence="12" id="KW-1185">Reference proteome</keyword>
<dbReference type="NCBIfam" id="NF002780">
    <property type="entry name" value="PRK02898.1"/>
    <property type="match status" value="1"/>
</dbReference>
<dbReference type="EMBL" id="SLXT01000014">
    <property type="protein sequence ID" value="TCP63882.1"/>
    <property type="molecule type" value="Genomic_DNA"/>
</dbReference>
<evidence type="ECO:0000256" key="3">
    <source>
        <dbReference type="ARBA" id="ARBA00022475"/>
    </source>
</evidence>
<dbReference type="PANTHER" id="PTHR38662">
    <property type="entry name" value="COBALT TRANSPORT PROTEIN CBIN"/>
    <property type="match status" value="1"/>
</dbReference>
<feature type="transmembrane region" description="Helical" evidence="10">
    <location>
        <begin position="67"/>
        <end position="85"/>
    </location>
</feature>
<evidence type="ECO:0000256" key="4">
    <source>
        <dbReference type="ARBA" id="ARBA00022573"/>
    </source>
</evidence>
<dbReference type="InterPro" id="IPR003705">
    <property type="entry name" value="CbiN"/>
</dbReference>
<comment type="pathway">
    <text evidence="10">Cofactor biosynthesis; adenosylcobalamin biosynthesis.</text>
</comment>
<dbReference type="GO" id="GO:0015087">
    <property type="term" value="F:cobalt ion transmembrane transporter activity"/>
    <property type="evidence" value="ECO:0007669"/>
    <property type="project" value="UniProtKB-UniRule"/>
</dbReference>
<keyword evidence="8 10" id="KW-0472">Membrane</keyword>
<evidence type="ECO:0000256" key="2">
    <source>
        <dbReference type="ARBA" id="ARBA00022448"/>
    </source>
</evidence>
<keyword evidence="7 10" id="KW-0406">Ion transport</keyword>
<protein>
    <recommendedName>
        <fullName evidence="10">Cobalt transport protein CbiN</fullName>
    </recommendedName>
    <alternativeName>
        <fullName evidence="10">Energy-coupling factor transporter probable substrate-capture protein CbiN</fullName>
        <shortName evidence="10">ECF transporter S component CbiN</shortName>
    </alternativeName>
</protein>
<reference evidence="11 12" key="1">
    <citation type="submission" date="2019-03" db="EMBL/GenBank/DDBJ databases">
        <title>Genomic Encyclopedia of Type Strains, Phase IV (KMG-IV): sequencing the most valuable type-strain genomes for metagenomic binning, comparative biology and taxonomic classification.</title>
        <authorList>
            <person name="Goeker M."/>
        </authorList>
    </citation>
    <scope>NUCLEOTIDE SEQUENCE [LARGE SCALE GENOMIC DNA]</scope>
    <source>
        <strain evidence="11 12">DSM 11170</strain>
    </source>
</reference>
<evidence type="ECO:0000256" key="7">
    <source>
        <dbReference type="ARBA" id="ARBA00023065"/>
    </source>
</evidence>
<dbReference type="RefSeq" id="WP_207668851.1">
    <property type="nucleotide sequence ID" value="NZ_JAOQNU010000013.1"/>
</dbReference>
<keyword evidence="9 10" id="KW-0170">Cobalt</keyword>
<keyword evidence="5 10" id="KW-0812">Transmembrane</keyword>
<evidence type="ECO:0000256" key="9">
    <source>
        <dbReference type="ARBA" id="ARBA00023285"/>
    </source>
</evidence>
<comment type="subunit">
    <text evidence="10">Forms an energy-coupling factor (ECF) transporter complex composed of an ATP-binding protein (A component, CbiO), a transmembrane protein (T component, CbiQ) and 2 possible substrate-capture proteins (S components, CbiM and CbiN) of unknown stoichimetry.</text>
</comment>
<dbReference type="AlphaFoldDB" id="A0A4R2RJ78"/>
<evidence type="ECO:0000256" key="1">
    <source>
        <dbReference type="ARBA" id="ARBA00022426"/>
    </source>
</evidence>
<name>A0A4R2RJ78_9FIRM</name>
<proteinExistence type="inferred from homology"/>
<dbReference type="Pfam" id="PF02553">
    <property type="entry name" value="CbiN"/>
    <property type="match status" value="1"/>
</dbReference>
<comment type="function">
    <text evidence="10">Part of the energy-coupling factor (ECF) transporter complex CbiMNOQ involved in cobalt import.</text>
</comment>
<comment type="subcellular location">
    <subcellularLocation>
        <location evidence="10">Cell membrane</location>
        <topology evidence="10">Multi-pass membrane protein</topology>
    </subcellularLocation>
</comment>
<dbReference type="PANTHER" id="PTHR38662:SF1">
    <property type="entry name" value="COBALT TRANSPORT PROTEIN CBIN"/>
    <property type="match status" value="1"/>
</dbReference>
<accession>A0A4R2RJ78</accession>
<keyword evidence="3 10" id="KW-1003">Cell membrane</keyword>
<keyword evidence="6 10" id="KW-1133">Transmembrane helix</keyword>
<evidence type="ECO:0000313" key="12">
    <source>
        <dbReference type="Proteomes" id="UP000294813"/>
    </source>
</evidence>
<dbReference type="GO" id="GO:0009236">
    <property type="term" value="P:cobalamin biosynthetic process"/>
    <property type="evidence" value="ECO:0007669"/>
    <property type="project" value="UniProtKB-UniRule"/>
</dbReference>
<gene>
    <name evidence="10" type="primary">cbiN</name>
    <name evidence="11" type="ORF">EDD73_11429</name>
</gene>
<keyword evidence="2 10" id="KW-0813">Transport</keyword>
<evidence type="ECO:0000256" key="5">
    <source>
        <dbReference type="ARBA" id="ARBA00022692"/>
    </source>
</evidence>
<dbReference type="Proteomes" id="UP000294813">
    <property type="component" value="Unassembled WGS sequence"/>
</dbReference>